<keyword evidence="2" id="KW-1185">Reference proteome</keyword>
<dbReference type="EMBL" id="JAPUUL010001131">
    <property type="protein sequence ID" value="KAJ8128258.1"/>
    <property type="molecule type" value="Genomic_DNA"/>
</dbReference>
<organism evidence="1 2">
    <name type="scientific">Lasiodiplodia mahajangana</name>
    <dbReference type="NCBI Taxonomy" id="1108764"/>
    <lineage>
        <taxon>Eukaryota</taxon>
        <taxon>Fungi</taxon>
        <taxon>Dikarya</taxon>
        <taxon>Ascomycota</taxon>
        <taxon>Pezizomycotina</taxon>
        <taxon>Dothideomycetes</taxon>
        <taxon>Dothideomycetes incertae sedis</taxon>
        <taxon>Botryosphaeriales</taxon>
        <taxon>Botryosphaeriaceae</taxon>
        <taxon>Lasiodiplodia</taxon>
    </lineage>
</organism>
<protein>
    <submittedName>
        <fullName evidence="1">Uncharacterized protein</fullName>
    </submittedName>
</protein>
<name>A0ACC2JM30_9PEZI</name>
<reference evidence="1" key="1">
    <citation type="submission" date="2022-12" db="EMBL/GenBank/DDBJ databases">
        <title>Genome Sequence of Lasiodiplodia mahajangana.</title>
        <authorList>
            <person name="Buettner E."/>
        </authorList>
    </citation>
    <scope>NUCLEOTIDE SEQUENCE</scope>
    <source>
        <strain evidence="1">VT137</strain>
    </source>
</reference>
<evidence type="ECO:0000313" key="2">
    <source>
        <dbReference type="Proteomes" id="UP001153332"/>
    </source>
</evidence>
<comment type="caution">
    <text evidence="1">The sequence shown here is derived from an EMBL/GenBank/DDBJ whole genome shotgun (WGS) entry which is preliminary data.</text>
</comment>
<accession>A0ACC2JM30</accession>
<proteinExistence type="predicted"/>
<sequence length="498" mass="54328">MSSRKVPLTFTFHRSGVHPPLFVAGTFSKPPWQPLEMDASIDQHGDFIFTKQVMVNESSEIQYKFRHASGDWWALDPDADTVTDVNGNVNSLLYSPTQHAAQETTLVQGSRATKSQNTATSHDPEDPKDQEASVSAADETEDPNSPKSMAEQEGLRRLSFTPIEEVANTAAEVADTASHLDIGEDDNSDDNDDDDFEADSGDMLPMFSHECFASPSDSKTPGHHAPEQQRHENPEPSEESAEPSTINYDDPRLEPFPSDRDSIIATMRRLSTAIDVDPTMVDIVPLSAMTASIPLLAGGPSPTRGTFGADDANTSQKQTNDAISRKPVSATASKHSLQSIAEGEEAPDDNVEDTSGFMMEAVDTPTEYIGPRERRNFSLASVASSNEDEGISMGKTPRKRMNEEAPSIKAKATDGTHLPEEPTATNFVSNSPTESSEHNDESGLRKPTNGERPHSPTSVYSLRGAEKGNWLGTLLRTIFVDWIGDVVRWLCGRSRNQV</sequence>
<dbReference type="Proteomes" id="UP001153332">
    <property type="component" value="Unassembled WGS sequence"/>
</dbReference>
<gene>
    <name evidence="1" type="ORF">O1611_g5379</name>
</gene>
<evidence type="ECO:0000313" key="1">
    <source>
        <dbReference type="EMBL" id="KAJ8128258.1"/>
    </source>
</evidence>